<keyword evidence="10" id="KW-1015">Disulfide bond</keyword>
<feature type="region of interest" description="Disordered" evidence="14">
    <location>
        <begin position="298"/>
        <end position="338"/>
    </location>
</feature>
<dbReference type="FunFam" id="2.10.90.10:FF:000012">
    <property type="entry name" value="Growth/differentiation factor 9 (Predicted)"/>
    <property type="match status" value="1"/>
</dbReference>
<evidence type="ECO:0000256" key="10">
    <source>
        <dbReference type="ARBA" id="ARBA00023157"/>
    </source>
</evidence>
<feature type="signal peptide" evidence="15">
    <location>
        <begin position="1"/>
        <end position="24"/>
    </location>
</feature>
<dbReference type="GO" id="GO:0008284">
    <property type="term" value="P:positive regulation of cell population proliferation"/>
    <property type="evidence" value="ECO:0007669"/>
    <property type="project" value="Ensembl"/>
</dbReference>
<dbReference type="SMART" id="SM00204">
    <property type="entry name" value="TGFB"/>
    <property type="match status" value="1"/>
</dbReference>
<dbReference type="GeneTree" id="ENSGT00940000159784"/>
<dbReference type="GO" id="GO:0005125">
    <property type="term" value="F:cytokine activity"/>
    <property type="evidence" value="ECO:0007669"/>
    <property type="project" value="UniProtKB-KW"/>
</dbReference>
<dbReference type="Pfam" id="PF00019">
    <property type="entry name" value="TGF_beta"/>
    <property type="match status" value="1"/>
</dbReference>
<evidence type="ECO:0000259" key="16">
    <source>
        <dbReference type="PROSITE" id="PS51362"/>
    </source>
</evidence>
<evidence type="ECO:0000256" key="3">
    <source>
        <dbReference type="ARBA" id="ARBA00017637"/>
    </source>
</evidence>
<dbReference type="GO" id="GO:0030308">
    <property type="term" value="P:negative regulation of cell growth"/>
    <property type="evidence" value="ECO:0007669"/>
    <property type="project" value="Ensembl"/>
</dbReference>
<keyword evidence="5" id="KW-0964">Secreted</keyword>
<evidence type="ECO:0000256" key="9">
    <source>
        <dbReference type="ARBA" id="ARBA00023030"/>
    </source>
</evidence>
<accession>A0A9L0KC53</accession>
<protein>
    <recommendedName>
        <fullName evidence="3">Growth/differentiation factor 9</fullName>
    </recommendedName>
</protein>
<dbReference type="Proteomes" id="UP000694387">
    <property type="component" value="Chromosome 12"/>
</dbReference>
<dbReference type="AlphaFoldDB" id="A0A9L0KC53"/>
<evidence type="ECO:0000256" key="4">
    <source>
        <dbReference type="ARBA" id="ARBA00022514"/>
    </source>
</evidence>
<evidence type="ECO:0000256" key="14">
    <source>
        <dbReference type="SAM" id="MobiDB-lite"/>
    </source>
</evidence>
<keyword evidence="6" id="KW-0597">Phosphoprotein</keyword>
<evidence type="ECO:0000313" key="17">
    <source>
        <dbReference type="Ensembl" id="ENSEASP00005062965.1"/>
    </source>
</evidence>
<keyword evidence="11" id="KW-0325">Glycoprotein</keyword>
<keyword evidence="9 13" id="KW-0339">Growth factor</keyword>
<sequence length="465" mass="52172">MALPSKFFLWFCCSAWLCFPISLGSQASREAAQIAASAELESEAEPWSLLQPLNGGNRSGLLAALFKVLYDGQGGAPRLQPDSRALGYMKRLYKAYATKEGIPKSNRGHLYNTVRLFTPCAQHKQAPGDQVAVCIQALLVDCVFFSGTLPSVDLLFNLDCVTAVEHLLKSVLLYTFNNSVSFPSAVKCVCNLVIKEPESKTLPGTPYSFTFNSQFEFRKKYKWIEMDVTPLLQPLVASNKKSIHMSVNLTCGKDQLQHPSAQDSPLNTTLLLFPSLLLYLNDTSAQAYHRWHSLHYKRRPSQGPDQKRDLSACPEGEGAAEGIRSSRHRRSQEAVSSELKKPLVPASLNLSEYFKQFLFPQNECELHDFRLSFSQLKWDNWIVAPQRYNPRYCKGDCPRAVGHRYGSPVHTMVQNIIHEKLDSSVPRPSCVPAKYSPLSVLTIESDGSITYKEYEDMIATKCTCR</sequence>
<evidence type="ECO:0000256" key="5">
    <source>
        <dbReference type="ARBA" id="ARBA00022525"/>
    </source>
</evidence>
<name>A0A9L0KC53_EQUAS</name>
<dbReference type="GO" id="GO:2000870">
    <property type="term" value="P:regulation of progesterone secretion"/>
    <property type="evidence" value="ECO:0007669"/>
    <property type="project" value="Ensembl"/>
</dbReference>
<dbReference type="InterPro" id="IPR029034">
    <property type="entry name" value="Cystine-knot_cytokine"/>
</dbReference>
<feature type="domain" description="TGF-beta family profile" evidence="16">
    <location>
        <begin position="327"/>
        <end position="465"/>
    </location>
</feature>
<keyword evidence="7" id="KW-0165">Cleavage on pair of basic residues</keyword>
<feature type="chain" id="PRO_5040132215" description="Growth/differentiation factor 9" evidence="15">
    <location>
        <begin position="25"/>
        <end position="465"/>
    </location>
</feature>
<gene>
    <name evidence="17" type="primary">GDF9</name>
</gene>
<dbReference type="InterPro" id="IPR015615">
    <property type="entry name" value="TGF-beta-rel"/>
</dbReference>
<dbReference type="PANTHER" id="PTHR11848">
    <property type="entry name" value="TGF-BETA FAMILY"/>
    <property type="match status" value="1"/>
</dbReference>
<keyword evidence="8 15" id="KW-0732">Signal</keyword>
<dbReference type="InterPro" id="IPR001839">
    <property type="entry name" value="TGF-b_C"/>
</dbReference>
<dbReference type="InterPro" id="IPR017948">
    <property type="entry name" value="TGFb_CS"/>
</dbReference>
<evidence type="ECO:0000256" key="12">
    <source>
        <dbReference type="ARBA" id="ARBA00046703"/>
    </source>
</evidence>
<dbReference type="PROSITE" id="PS00250">
    <property type="entry name" value="TGF_BETA_1"/>
    <property type="match status" value="1"/>
</dbReference>
<keyword evidence="4" id="KW-0202">Cytokine</keyword>
<dbReference type="PROSITE" id="PS51362">
    <property type="entry name" value="TGF_BETA_2"/>
    <property type="match status" value="1"/>
</dbReference>
<dbReference type="PANTHER" id="PTHR11848:SF19">
    <property type="entry name" value="GROWTH_DIFFERENTIATION FACTOR 9"/>
    <property type="match status" value="1"/>
</dbReference>
<evidence type="ECO:0000256" key="7">
    <source>
        <dbReference type="ARBA" id="ARBA00022685"/>
    </source>
</evidence>
<keyword evidence="18" id="KW-1185">Reference proteome</keyword>
<comment type="subunit">
    <text evidence="12">Homodimer or heterodimer. But, in contrast to other members of this family, cannot be disulfide-linked.</text>
</comment>
<organism evidence="17 18">
    <name type="scientific">Equus asinus</name>
    <name type="common">Donkey</name>
    <name type="synonym">Equus africanus asinus</name>
    <dbReference type="NCBI Taxonomy" id="9793"/>
    <lineage>
        <taxon>Eukaryota</taxon>
        <taxon>Metazoa</taxon>
        <taxon>Chordata</taxon>
        <taxon>Craniata</taxon>
        <taxon>Vertebrata</taxon>
        <taxon>Euteleostomi</taxon>
        <taxon>Mammalia</taxon>
        <taxon>Eutheria</taxon>
        <taxon>Laurasiatheria</taxon>
        <taxon>Perissodactyla</taxon>
        <taxon>Equidae</taxon>
        <taxon>Equus</taxon>
    </lineage>
</organism>
<dbReference type="GO" id="GO:0005615">
    <property type="term" value="C:extracellular space"/>
    <property type="evidence" value="ECO:0007669"/>
    <property type="project" value="UniProtKB-KW"/>
</dbReference>
<evidence type="ECO:0000256" key="6">
    <source>
        <dbReference type="ARBA" id="ARBA00022553"/>
    </source>
</evidence>
<dbReference type="GO" id="GO:0008083">
    <property type="term" value="F:growth factor activity"/>
    <property type="evidence" value="ECO:0007669"/>
    <property type="project" value="UniProtKB-KW"/>
</dbReference>
<comment type="similarity">
    <text evidence="2 13">Belongs to the TGF-beta family.</text>
</comment>
<reference evidence="17" key="3">
    <citation type="submission" date="2025-09" db="UniProtKB">
        <authorList>
            <consortium name="Ensembl"/>
        </authorList>
    </citation>
    <scope>IDENTIFICATION</scope>
</reference>
<evidence type="ECO:0000256" key="2">
    <source>
        <dbReference type="ARBA" id="ARBA00006656"/>
    </source>
</evidence>
<evidence type="ECO:0000313" key="18">
    <source>
        <dbReference type="Proteomes" id="UP000694387"/>
    </source>
</evidence>
<dbReference type="GO" id="GO:0001555">
    <property type="term" value="P:oocyte growth"/>
    <property type="evidence" value="ECO:0007669"/>
    <property type="project" value="Ensembl"/>
</dbReference>
<dbReference type="CDD" id="cd19403">
    <property type="entry name" value="TGF_beta_GDF9"/>
    <property type="match status" value="1"/>
</dbReference>
<evidence type="ECO:0000256" key="8">
    <source>
        <dbReference type="ARBA" id="ARBA00022729"/>
    </source>
</evidence>
<dbReference type="Ensembl" id="ENSEAST00005038126.1">
    <property type="protein sequence ID" value="ENSEASP00005062965.1"/>
    <property type="gene ID" value="ENSEASG00005024265.1"/>
</dbReference>
<evidence type="ECO:0000256" key="11">
    <source>
        <dbReference type="ARBA" id="ARBA00023180"/>
    </source>
</evidence>
<reference evidence="17" key="2">
    <citation type="submission" date="2025-08" db="UniProtKB">
        <authorList>
            <consortium name="Ensembl"/>
        </authorList>
    </citation>
    <scope>IDENTIFICATION</scope>
</reference>
<reference evidence="17 18" key="1">
    <citation type="journal article" date="2020" name="Nat. Commun.">
        <title>Donkey genomes provide new insights into domestication and selection for coat color.</title>
        <authorList>
            <person name="Wang"/>
            <person name="C."/>
            <person name="Li"/>
            <person name="H."/>
            <person name="Guo"/>
            <person name="Y."/>
            <person name="Huang"/>
            <person name="J."/>
            <person name="Sun"/>
            <person name="Y."/>
            <person name="Min"/>
            <person name="J."/>
            <person name="Wang"/>
            <person name="J."/>
            <person name="Fang"/>
            <person name="X."/>
            <person name="Zhao"/>
            <person name="Z."/>
            <person name="Wang"/>
            <person name="S."/>
            <person name="Zhang"/>
            <person name="Y."/>
            <person name="Liu"/>
            <person name="Q."/>
            <person name="Jiang"/>
            <person name="Q."/>
            <person name="Wang"/>
            <person name="X."/>
            <person name="Guo"/>
            <person name="Y."/>
            <person name="Yang"/>
            <person name="C."/>
            <person name="Wang"/>
            <person name="Y."/>
            <person name="Tian"/>
            <person name="F."/>
            <person name="Zhuang"/>
            <person name="G."/>
            <person name="Fan"/>
            <person name="Y."/>
            <person name="Gao"/>
            <person name="Q."/>
            <person name="Li"/>
            <person name="Y."/>
            <person name="Ju"/>
            <person name="Z."/>
            <person name="Li"/>
            <person name="J."/>
            <person name="Li"/>
            <person name="R."/>
            <person name="Hou"/>
            <person name="M."/>
            <person name="Yang"/>
            <person name="G."/>
            <person name="Liu"/>
            <person name="G."/>
            <person name="Liu"/>
            <person name="W."/>
            <person name="Guo"/>
            <person name="J."/>
            <person name="Pan"/>
            <person name="S."/>
            <person name="Fan"/>
            <person name="G."/>
            <person name="Zhang"/>
            <person name="W."/>
            <person name="Zhang"/>
            <person name="R."/>
            <person name="Yu"/>
            <person name="J."/>
            <person name="Zhang"/>
            <person name="X."/>
            <person name="Yin"/>
            <person name="Q."/>
            <person name="Ji"/>
            <person name="C."/>
            <person name="Jin"/>
            <person name="Y."/>
            <person name="Yue"/>
            <person name="G."/>
            <person name="Liu"/>
            <person name="M."/>
            <person name="Xu"/>
            <person name="J."/>
            <person name="Liu"/>
            <person name="S."/>
            <person name="Jordana"/>
            <person name="J."/>
            <person name="Noce"/>
            <person name="A."/>
            <person name="Amills"/>
            <person name="M."/>
            <person name="Wu"/>
            <person name="D.D."/>
            <person name="Li"/>
            <person name="S."/>
            <person name="Zhou"/>
            <person name="X. and Zhong"/>
            <person name="J."/>
        </authorList>
    </citation>
    <scope>NUCLEOTIDE SEQUENCE [LARGE SCALE GENOMIC DNA]</scope>
</reference>
<dbReference type="InterPro" id="IPR015617">
    <property type="entry name" value="Growth_differentiation_fac-9_C"/>
</dbReference>
<proteinExistence type="inferred from homology"/>
<evidence type="ECO:0000256" key="13">
    <source>
        <dbReference type="RuleBase" id="RU000354"/>
    </source>
</evidence>
<evidence type="ECO:0000256" key="1">
    <source>
        <dbReference type="ARBA" id="ARBA00004613"/>
    </source>
</evidence>
<dbReference type="GO" id="GO:0005737">
    <property type="term" value="C:cytoplasm"/>
    <property type="evidence" value="ECO:0007669"/>
    <property type="project" value="Ensembl"/>
</dbReference>
<dbReference type="SUPFAM" id="SSF57501">
    <property type="entry name" value="Cystine-knot cytokines"/>
    <property type="match status" value="1"/>
</dbReference>
<dbReference type="Gene3D" id="2.10.90.10">
    <property type="entry name" value="Cystine-knot cytokines"/>
    <property type="match status" value="1"/>
</dbReference>
<comment type="subcellular location">
    <subcellularLocation>
        <location evidence="1">Secreted</location>
    </subcellularLocation>
</comment>
<evidence type="ECO:0000256" key="15">
    <source>
        <dbReference type="SAM" id="SignalP"/>
    </source>
</evidence>